<evidence type="ECO:0000313" key="9">
    <source>
        <dbReference type="EMBL" id="GAA4604217.1"/>
    </source>
</evidence>
<keyword evidence="4 7" id="KW-0812">Transmembrane</keyword>
<evidence type="ECO:0000256" key="6">
    <source>
        <dbReference type="ARBA" id="ARBA00023136"/>
    </source>
</evidence>
<evidence type="ECO:0000259" key="8">
    <source>
        <dbReference type="Pfam" id="PF09335"/>
    </source>
</evidence>
<name>A0ABP8TCE6_9ACTN</name>
<keyword evidence="5 7" id="KW-1133">Transmembrane helix</keyword>
<accession>A0ABP8TCE6</accession>
<comment type="subcellular location">
    <subcellularLocation>
        <location evidence="1">Cell membrane</location>
        <topology evidence="1">Multi-pass membrane protein</topology>
    </subcellularLocation>
</comment>
<dbReference type="PANTHER" id="PTHR42709:SF6">
    <property type="entry name" value="UNDECAPRENYL PHOSPHATE TRANSPORTER A"/>
    <property type="match status" value="1"/>
</dbReference>
<evidence type="ECO:0000313" key="10">
    <source>
        <dbReference type="Proteomes" id="UP001500212"/>
    </source>
</evidence>
<dbReference type="PANTHER" id="PTHR42709">
    <property type="entry name" value="ALKALINE PHOSPHATASE LIKE PROTEIN"/>
    <property type="match status" value="1"/>
</dbReference>
<proteinExistence type="inferred from homology"/>
<dbReference type="EMBL" id="BAABHJ010000003">
    <property type="protein sequence ID" value="GAA4604217.1"/>
    <property type="molecule type" value="Genomic_DNA"/>
</dbReference>
<evidence type="ECO:0000256" key="5">
    <source>
        <dbReference type="ARBA" id="ARBA00022989"/>
    </source>
</evidence>
<feature type="transmembrane region" description="Helical" evidence="7">
    <location>
        <begin position="143"/>
        <end position="165"/>
    </location>
</feature>
<dbReference type="RefSeq" id="WP_345350203.1">
    <property type="nucleotide sequence ID" value="NZ_BAABHJ010000003.1"/>
</dbReference>
<comment type="caution">
    <text evidence="9">The sequence shown here is derived from an EMBL/GenBank/DDBJ whole genome shotgun (WGS) entry which is preliminary data.</text>
</comment>
<dbReference type="InterPro" id="IPR051311">
    <property type="entry name" value="DedA_domain"/>
</dbReference>
<feature type="transmembrane region" description="Helical" evidence="7">
    <location>
        <begin position="177"/>
        <end position="197"/>
    </location>
</feature>
<feature type="domain" description="VTT" evidence="8">
    <location>
        <begin position="38"/>
        <end position="163"/>
    </location>
</feature>
<reference evidence="10" key="1">
    <citation type="journal article" date="2019" name="Int. J. Syst. Evol. Microbiol.">
        <title>The Global Catalogue of Microorganisms (GCM) 10K type strain sequencing project: providing services to taxonomists for standard genome sequencing and annotation.</title>
        <authorList>
            <consortium name="The Broad Institute Genomics Platform"/>
            <consortium name="The Broad Institute Genome Sequencing Center for Infectious Disease"/>
            <person name="Wu L."/>
            <person name="Ma J."/>
        </authorList>
    </citation>
    <scope>NUCLEOTIDE SEQUENCE [LARGE SCALE GENOMIC DNA]</scope>
    <source>
        <strain evidence="10">JCM 17938</strain>
    </source>
</reference>
<evidence type="ECO:0000256" key="4">
    <source>
        <dbReference type="ARBA" id="ARBA00022692"/>
    </source>
</evidence>
<dbReference type="Proteomes" id="UP001500212">
    <property type="component" value="Unassembled WGS sequence"/>
</dbReference>
<keyword evidence="3" id="KW-1003">Cell membrane</keyword>
<keyword evidence="10" id="KW-1185">Reference proteome</keyword>
<evidence type="ECO:0000256" key="7">
    <source>
        <dbReference type="SAM" id="Phobius"/>
    </source>
</evidence>
<evidence type="ECO:0000256" key="3">
    <source>
        <dbReference type="ARBA" id="ARBA00022475"/>
    </source>
</evidence>
<comment type="similarity">
    <text evidence="2">Belongs to the DedA family.</text>
</comment>
<evidence type="ECO:0000256" key="2">
    <source>
        <dbReference type="ARBA" id="ARBA00010792"/>
    </source>
</evidence>
<keyword evidence="6 7" id="KW-0472">Membrane</keyword>
<evidence type="ECO:0000256" key="1">
    <source>
        <dbReference type="ARBA" id="ARBA00004651"/>
    </source>
</evidence>
<sequence length="208" mass="22542">MAPPLPGPLAHLAPVLDRYGYAAVGVLIFVEDFGVPAPGETILIASSVYAGAGRLNIVLIGVIAVAAAVAGDNVGYLIGRTGGSALVHRWGKYVLLTPERLRRAEHFFVHHGGKVVTIARFVEGLRQANGILAGITGMPWPRFLAFNLLGAVLWVGMWTGLGYAAGTHIASISQQLFRYQIYLFAGLAAVLLARLLYHWYRRRRRRTG</sequence>
<dbReference type="InterPro" id="IPR032816">
    <property type="entry name" value="VTT_dom"/>
</dbReference>
<feature type="transmembrane region" description="Helical" evidence="7">
    <location>
        <begin position="57"/>
        <end position="79"/>
    </location>
</feature>
<organism evidence="9 10">
    <name type="scientific">Actinoallomurus liliacearum</name>
    <dbReference type="NCBI Taxonomy" id="1080073"/>
    <lineage>
        <taxon>Bacteria</taxon>
        <taxon>Bacillati</taxon>
        <taxon>Actinomycetota</taxon>
        <taxon>Actinomycetes</taxon>
        <taxon>Streptosporangiales</taxon>
        <taxon>Thermomonosporaceae</taxon>
        <taxon>Actinoallomurus</taxon>
    </lineage>
</organism>
<protein>
    <recommendedName>
        <fullName evidence="8">VTT domain-containing protein</fullName>
    </recommendedName>
</protein>
<gene>
    <name evidence="9" type="ORF">GCM10023195_14300</name>
</gene>
<dbReference type="Pfam" id="PF09335">
    <property type="entry name" value="VTT_dom"/>
    <property type="match status" value="1"/>
</dbReference>